<dbReference type="PANTHER" id="PTHR42878:SF15">
    <property type="entry name" value="BACTERIOPHYTOCHROME"/>
    <property type="match status" value="1"/>
</dbReference>
<dbReference type="SMART" id="SM00388">
    <property type="entry name" value="HisKA"/>
    <property type="match status" value="1"/>
</dbReference>
<dbReference type="GO" id="GO:0000156">
    <property type="term" value="F:phosphorelay response regulator activity"/>
    <property type="evidence" value="ECO:0007669"/>
    <property type="project" value="TreeGrafter"/>
</dbReference>
<evidence type="ECO:0000256" key="6">
    <source>
        <dbReference type="ARBA" id="ARBA00023136"/>
    </source>
</evidence>
<feature type="domain" description="Histidine kinase" evidence="7">
    <location>
        <begin position="207"/>
        <end position="418"/>
    </location>
</feature>
<keyword evidence="4" id="KW-0808">Transferase</keyword>
<keyword evidence="10" id="KW-1185">Reference proteome</keyword>
<evidence type="ECO:0000313" key="9">
    <source>
        <dbReference type="EMBL" id="SCZ53494.1"/>
    </source>
</evidence>
<evidence type="ECO:0000256" key="3">
    <source>
        <dbReference type="ARBA" id="ARBA00022553"/>
    </source>
</evidence>
<dbReference type="CDD" id="cd00082">
    <property type="entry name" value="HisKA"/>
    <property type="match status" value="1"/>
</dbReference>
<dbReference type="InterPro" id="IPR005467">
    <property type="entry name" value="His_kinase_dom"/>
</dbReference>
<dbReference type="PROSITE" id="PS50113">
    <property type="entry name" value="PAC"/>
    <property type="match status" value="1"/>
</dbReference>
<dbReference type="EC" id="2.7.13.3" evidence="2"/>
<dbReference type="InterPro" id="IPR001610">
    <property type="entry name" value="PAC"/>
</dbReference>
<dbReference type="InterPro" id="IPR035965">
    <property type="entry name" value="PAS-like_dom_sf"/>
</dbReference>
<dbReference type="Gene3D" id="1.10.287.130">
    <property type="match status" value="1"/>
</dbReference>
<dbReference type="PRINTS" id="PR00344">
    <property type="entry name" value="BCTRLSENSOR"/>
</dbReference>
<protein>
    <recommendedName>
        <fullName evidence="2">histidine kinase</fullName>
        <ecNumber evidence="2">2.7.13.3</ecNumber>
    </recommendedName>
</protein>
<organism evidence="9 10">
    <name type="scientific">Thiohalomonas denitrificans</name>
    <dbReference type="NCBI Taxonomy" id="415747"/>
    <lineage>
        <taxon>Bacteria</taxon>
        <taxon>Pseudomonadati</taxon>
        <taxon>Pseudomonadota</taxon>
        <taxon>Gammaproteobacteria</taxon>
        <taxon>Thiohalomonadales</taxon>
        <taxon>Thiohalomonadaceae</taxon>
        <taxon>Thiohalomonas</taxon>
    </lineage>
</organism>
<dbReference type="InterPro" id="IPR000700">
    <property type="entry name" value="PAS-assoc_C"/>
</dbReference>
<dbReference type="GO" id="GO:0007234">
    <property type="term" value="P:osmosensory signaling via phosphorelay pathway"/>
    <property type="evidence" value="ECO:0007669"/>
    <property type="project" value="TreeGrafter"/>
</dbReference>
<evidence type="ECO:0000259" key="7">
    <source>
        <dbReference type="PROSITE" id="PS50109"/>
    </source>
</evidence>
<dbReference type="SMART" id="SM00091">
    <property type="entry name" value="PAS"/>
    <property type="match status" value="1"/>
</dbReference>
<evidence type="ECO:0000256" key="2">
    <source>
        <dbReference type="ARBA" id="ARBA00012438"/>
    </source>
</evidence>
<dbReference type="GO" id="GO:0000155">
    <property type="term" value="F:phosphorelay sensor kinase activity"/>
    <property type="evidence" value="ECO:0007669"/>
    <property type="project" value="InterPro"/>
</dbReference>
<reference evidence="9 10" key="1">
    <citation type="submission" date="2016-10" db="EMBL/GenBank/DDBJ databases">
        <authorList>
            <person name="de Groot N.N."/>
        </authorList>
    </citation>
    <scope>NUCLEOTIDE SEQUENCE [LARGE SCALE GENOMIC DNA]</scope>
    <source>
        <strain evidence="9 10">HLD2</strain>
    </source>
</reference>
<dbReference type="CDD" id="cd00130">
    <property type="entry name" value="PAS"/>
    <property type="match status" value="1"/>
</dbReference>
<dbReference type="InterPro" id="IPR013656">
    <property type="entry name" value="PAS_4"/>
</dbReference>
<accession>A0A1G5PV99</accession>
<dbReference type="Gene3D" id="3.30.450.20">
    <property type="entry name" value="PAS domain"/>
    <property type="match status" value="1"/>
</dbReference>
<dbReference type="SMART" id="SM00086">
    <property type="entry name" value="PAC"/>
    <property type="match status" value="1"/>
</dbReference>
<dbReference type="OrthoDB" id="9808408at2"/>
<dbReference type="SMART" id="SM00387">
    <property type="entry name" value="HATPase_c"/>
    <property type="match status" value="1"/>
</dbReference>
<dbReference type="EMBL" id="FMWD01000002">
    <property type="protein sequence ID" value="SCZ53494.1"/>
    <property type="molecule type" value="Genomic_DNA"/>
</dbReference>
<keyword evidence="6" id="KW-0472">Membrane</keyword>
<dbReference type="Pfam" id="PF08448">
    <property type="entry name" value="PAS_4"/>
    <property type="match status" value="1"/>
</dbReference>
<dbReference type="GO" id="GO:0030295">
    <property type="term" value="F:protein kinase activator activity"/>
    <property type="evidence" value="ECO:0007669"/>
    <property type="project" value="TreeGrafter"/>
</dbReference>
<dbReference type="GO" id="GO:0016020">
    <property type="term" value="C:membrane"/>
    <property type="evidence" value="ECO:0007669"/>
    <property type="project" value="UniProtKB-SubCell"/>
</dbReference>
<dbReference type="InterPro" id="IPR036890">
    <property type="entry name" value="HATPase_C_sf"/>
</dbReference>
<dbReference type="Proteomes" id="UP000199648">
    <property type="component" value="Unassembled WGS sequence"/>
</dbReference>
<dbReference type="SUPFAM" id="SSF55874">
    <property type="entry name" value="ATPase domain of HSP90 chaperone/DNA topoisomerase II/histidine kinase"/>
    <property type="match status" value="1"/>
</dbReference>
<evidence type="ECO:0000313" key="10">
    <source>
        <dbReference type="Proteomes" id="UP000199648"/>
    </source>
</evidence>
<dbReference type="Pfam" id="PF00512">
    <property type="entry name" value="HisKA"/>
    <property type="match status" value="1"/>
</dbReference>
<dbReference type="CDD" id="cd00075">
    <property type="entry name" value="HATPase"/>
    <property type="match status" value="1"/>
</dbReference>
<sequence>MHGQHATDRQSSLLLPLAPIAKVRRRFPVLGSTWCRGADYGFGDAWRQAPVIREERDGGDEYGPDYRFSTLAENLSDAVLVYDRQLRCRYANPAVEACLDRAPDRFVGKYITELGLPRKLAVLWNDALSLLFASGQRLTQEFRLSARGGDRHLEIRVVPDMNSNGGVENALVIIRDITERREAQRERQRTMQVLQQRDAELEEFAYVASHDLKGPLRTAHALSSWIEEEIGDNLSEEGIHHMQLMRARLQRMDELINATLEFSRAGHAANNTHDISPFELAKQIASEHGLPEGFRISAAPSMPRIRTNQTLFSQVLTHLIGNAIEHHDRVDGHVWMSCRDLHGFWEFSIVDDGPGIPPEYHQHIFHMFQRGPVPKHHNGYGIGLAIVKKVVERVGGHIEVDSAPGWGATFRFTWPKARQDATPRSRI</sequence>
<name>A0A1G5PV99_9GAMM</name>
<dbReference type="InterPro" id="IPR003661">
    <property type="entry name" value="HisK_dim/P_dom"/>
</dbReference>
<dbReference type="InterPro" id="IPR003594">
    <property type="entry name" value="HATPase_dom"/>
</dbReference>
<dbReference type="InterPro" id="IPR000014">
    <property type="entry name" value="PAS"/>
</dbReference>
<dbReference type="SUPFAM" id="SSF55785">
    <property type="entry name" value="PYP-like sensor domain (PAS domain)"/>
    <property type="match status" value="1"/>
</dbReference>
<evidence type="ECO:0000256" key="5">
    <source>
        <dbReference type="ARBA" id="ARBA00022777"/>
    </source>
</evidence>
<dbReference type="AlphaFoldDB" id="A0A1G5PV99"/>
<dbReference type="Pfam" id="PF02518">
    <property type="entry name" value="HATPase_c"/>
    <property type="match status" value="1"/>
</dbReference>
<evidence type="ECO:0000259" key="8">
    <source>
        <dbReference type="PROSITE" id="PS50113"/>
    </source>
</evidence>
<dbReference type="Gene3D" id="3.30.565.10">
    <property type="entry name" value="Histidine kinase-like ATPase, C-terminal domain"/>
    <property type="match status" value="1"/>
</dbReference>
<evidence type="ECO:0000256" key="4">
    <source>
        <dbReference type="ARBA" id="ARBA00022679"/>
    </source>
</evidence>
<evidence type="ECO:0000256" key="1">
    <source>
        <dbReference type="ARBA" id="ARBA00000085"/>
    </source>
</evidence>
<feature type="domain" description="PAC" evidence="8">
    <location>
        <begin position="138"/>
        <end position="189"/>
    </location>
</feature>
<keyword evidence="3" id="KW-0597">Phosphoprotein</keyword>
<dbReference type="STRING" id="415747.SAMN03097708_00941"/>
<comment type="catalytic activity">
    <reaction evidence="1">
        <text>ATP + protein L-histidine = ADP + protein N-phospho-L-histidine.</text>
        <dbReference type="EC" id="2.7.13.3"/>
    </reaction>
</comment>
<gene>
    <name evidence="9" type="ORF">SAMN03097708_00941</name>
</gene>
<dbReference type="NCBIfam" id="TIGR00229">
    <property type="entry name" value="sensory_box"/>
    <property type="match status" value="1"/>
</dbReference>
<keyword evidence="5" id="KW-0418">Kinase</keyword>
<dbReference type="PANTHER" id="PTHR42878">
    <property type="entry name" value="TWO-COMPONENT HISTIDINE KINASE"/>
    <property type="match status" value="1"/>
</dbReference>
<dbReference type="SUPFAM" id="SSF47384">
    <property type="entry name" value="Homodimeric domain of signal transducing histidine kinase"/>
    <property type="match status" value="1"/>
</dbReference>
<dbReference type="PROSITE" id="PS50109">
    <property type="entry name" value="HIS_KIN"/>
    <property type="match status" value="1"/>
</dbReference>
<proteinExistence type="predicted"/>
<dbReference type="InterPro" id="IPR050351">
    <property type="entry name" value="BphY/WalK/GraS-like"/>
</dbReference>
<dbReference type="InterPro" id="IPR004358">
    <property type="entry name" value="Sig_transdc_His_kin-like_C"/>
</dbReference>
<dbReference type="RefSeq" id="WP_092993122.1">
    <property type="nucleotide sequence ID" value="NZ_FMWD01000002.1"/>
</dbReference>
<dbReference type="InterPro" id="IPR036097">
    <property type="entry name" value="HisK_dim/P_sf"/>
</dbReference>